<evidence type="ECO:0000313" key="3">
    <source>
        <dbReference type="Proteomes" id="UP000271626"/>
    </source>
</evidence>
<protein>
    <submittedName>
        <fullName evidence="2">Gamma-glutamylputrescine oxidoreductase</fullName>
        <ecNumber evidence="2">1.4.3.-</ecNumber>
    </submittedName>
</protein>
<dbReference type="SUPFAM" id="SSF51905">
    <property type="entry name" value="FAD/NAD(P)-binding domain"/>
    <property type="match status" value="1"/>
</dbReference>
<sequence length="435" mass="46418">MKVLYDTGWAAPPPSAEPQLAGDVRCDVVVIGGGGGGMAAAIRLAEKGADVVLLEARTLGAGASGRNAGYITNSIAADPEMLGLLVKPDRLRALYRYAENAVHFAEEAIEKHAIDCGHVKTGIVMAAVTHGQLRRARRIAKVLQKNGAAAEFVDGREAGLPEGFLGGVRERVGGTLNPGEFVLGLREATIAAGVRVYEYTPARDVTDAGDGVTVETPGGTVHARRALLMTNADNGAFSIAPKNLATPTYTCLLETEPIAPERLDAIGWTSRAPMVSLHMILENHRVTPRGTIVFGTRRVEAGHNPLPERAPSPAVAEDLVRGFRERFPGLRDVGFQRVWGGWISMSGTWMPAAGEASDNVLYAQACNGHGFAQAQYVGHLLADHVDGAPRHADLEAIWHGRKRFWPSVVSGPALYAGWLADRALDRVSALTDRTR</sequence>
<dbReference type="Proteomes" id="UP000271626">
    <property type="component" value="Chromosome"/>
</dbReference>
<keyword evidence="2" id="KW-0560">Oxidoreductase</keyword>
<evidence type="ECO:0000313" key="2">
    <source>
        <dbReference type="EMBL" id="VDR39815.1"/>
    </source>
</evidence>
<dbReference type="InterPro" id="IPR006076">
    <property type="entry name" value="FAD-dep_OxRdtase"/>
</dbReference>
<dbReference type="Gene3D" id="3.50.50.60">
    <property type="entry name" value="FAD/NAD(P)-binding domain"/>
    <property type="match status" value="1"/>
</dbReference>
<gene>
    <name evidence="2" type="primary">puuB</name>
    <name evidence="2" type="ORF">NCTC10741_02961</name>
</gene>
<dbReference type="PANTHER" id="PTHR13847:SF281">
    <property type="entry name" value="FAD DEPENDENT OXIDOREDUCTASE DOMAIN-CONTAINING PROTEIN"/>
    <property type="match status" value="1"/>
</dbReference>
<dbReference type="GO" id="GO:0005737">
    <property type="term" value="C:cytoplasm"/>
    <property type="evidence" value="ECO:0007669"/>
    <property type="project" value="TreeGrafter"/>
</dbReference>
<feature type="domain" description="FAD dependent oxidoreductase" evidence="1">
    <location>
        <begin position="27"/>
        <end position="383"/>
    </location>
</feature>
<dbReference type="EMBL" id="LR131273">
    <property type="protein sequence ID" value="VDR39815.1"/>
    <property type="molecule type" value="Genomic_DNA"/>
</dbReference>
<accession>A0A3P8L3N4</accession>
<dbReference type="PANTHER" id="PTHR13847">
    <property type="entry name" value="SARCOSINE DEHYDROGENASE-RELATED"/>
    <property type="match status" value="1"/>
</dbReference>
<dbReference type="Pfam" id="PF01266">
    <property type="entry name" value="DAO"/>
    <property type="match status" value="1"/>
</dbReference>
<dbReference type="AlphaFoldDB" id="A0A3P8L3N4"/>
<dbReference type="RefSeq" id="WP_126196873.1">
    <property type="nucleotide sequence ID" value="NZ_CP085954.1"/>
</dbReference>
<dbReference type="GO" id="GO:0016491">
    <property type="term" value="F:oxidoreductase activity"/>
    <property type="evidence" value="ECO:0007669"/>
    <property type="project" value="UniProtKB-KW"/>
</dbReference>
<reference evidence="2 3" key="1">
    <citation type="submission" date="2018-12" db="EMBL/GenBank/DDBJ databases">
        <authorList>
            <consortium name="Pathogen Informatics"/>
        </authorList>
    </citation>
    <scope>NUCLEOTIDE SEQUENCE [LARGE SCALE GENOMIC DNA]</scope>
    <source>
        <strain evidence="2 3">NCTC10741</strain>
    </source>
</reference>
<dbReference type="Gene3D" id="3.30.9.10">
    <property type="entry name" value="D-Amino Acid Oxidase, subunit A, domain 2"/>
    <property type="match status" value="1"/>
</dbReference>
<proteinExistence type="predicted"/>
<organism evidence="2 3">
    <name type="scientific">Tsukamurella paurometabola</name>
    <name type="common">Corynebacterium paurometabolum</name>
    <dbReference type="NCBI Taxonomy" id="2061"/>
    <lineage>
        <taxon>Bacteria</taxon>
        <taxon>Bacillati</taxon>
        <taxon>Actinomycetota</taxon>
        <taxon>Actinomycetes</taxon>
        <taxon>Mycobacteriales</taxon>
        <taxon>Tsukamurellaceae</taxon>
        <taxon>Tsukamurella</taxon>
    </lineage>
</organism>
<dbReference type="InterPro" id="IPR036188">
    <property type="entry name" value="FAD/NAD-bd_sf"/>
</dbReference>
<name>A0A3P8L3N4_TSUPA</name>
<dbReference type="OrthoDB" id="9805852at2"/>
<dbReference type="EC" id="1.4.3.-" evidence="2"/>
<evidence type="ECO:0000259" key="1">
    <source>
        <dbReference type="Pfam" id="PF01266"/>
    </source>
</evidence>